<evidence type="ECO:0000313" key="7">
    <source>
        <dbReference type="Proteomes" id="UP000663865"/>
    </source>
</evidence>
<dbReference type="AlphaFoldDB" id="A0A818P4P2"/>
<evidence type="ECO:0000259" key="4">
    <source>
        <dbReference type="Pfam" id="PF21789"/>
    </source>
</evidence>
<name>A0A818P4P2_9BILA</name>
<dbReference type="Pfam" id="PF12017">
    <property type="entry name" value="Tnp_P_element"/>
    <property type="match status" value="1"/>
</dbReference>
<protein>
    <recommendedName>
        <fullName evidence="8">DNA transposase THAP9</fullName>
    </recommendedName>
</protein>
<dbReference type="Pfam" id="PF21787">
    <property type="entry name" value="TNP-like_RNaseH_N"/>
    <property type="match status" value="1"/>
</dbReference>
<dbReference type="EMBL" id="CAJOBS010005585">
    <property type="protein sequence ID" value="CAF4901800.1"/>
    <property type="molecule type" value="Genomic_DNA"/>
</dbReference>
<sequence length="720" mass="81120">MLKQTKRRLEKKVVSLDSMVNHLLKKSLISQTARDSLLVALPESARELLHRANKKSNRDKFPPELRSFALTLHFYSSKAYDYVRKTFNSALPHPTTLRKWYQSVNGKPGFTMEAVSALRSKVTDAAGVNKKIYCSLLMDEISIRQHVEWDGTKFSGYIDFGGEVKYDDDDSKIATQALVIMVNAVNGHWKVPIGYFLTNGLNSSERANLVNESLILLHENGVEVVSLTFDGTSTNIAMANVLGANMNFCSLITKFKHPVSKSDVHILLDACHMLKLIRNCLASKGSFVDQNRRLIKWDYIVRLERYQREEGLVAATKLRRRHIQWECEKMKVKIAAQTFSSSVANALEFLDKDLKIKEFEGCQATVDFIRKINNLFDIFNSRNNLSKGFKSPMKHYNERSVINYLLECEIYLKGITTGVNGPLILKSCRKTGFLGFLVCINSIIGIYEILVKGDNAPLKFLLTHKLSQDHLEIFFSAIRSKGGHNNNPSAKQFEAAYKALIVHHEISTSNAANSLALDSTSILNVSSGKPDMIKINSLNDKELDADSEMPPHDPSNLSMYTNDIVSYIAGFVTKKLLKTIDCSECEAAIHEKGPLSSSMLLNRKNSGGLIIASNDVIKICMTAESCFRVAKAMGKIRGNNPLEYLIACSFRNIRYDIFNSLSDHTLDLEPLSNHRSSLIKSILSQYLSIRFYHEGKCITQDIQNRRIRSKNTKLILLKGH</sequence>
<feature type="domain" description="Transposable element P transposase-like RNase H" evidence="2">
    <location>
        <begin position="107"/>
        <end position="243"/>
    </location>
</feature>
<gene>
    <name evidence="5" type="ORF">KIK155_LOCUS21563</name>
    <name evidence="6" type="ORF">TOA249_LOCUS30737</name>
</gene>
<evidence type="ECO:0000313" key="5">
    <source>
        <dbReference type="EMBL" id="CAF3613928.1"/>
    </source>
</evidence>
<proteinExistence type="predicted"/>
<evidence type="ECO:0000313" key="6">
    <source>
        <dbReference type="EMBL" id="CAF4901800.1"/>
    </source>
</evidence>
<dbReference type="Proteomes" id="UP000663838">
    <property type="component" value="Unassembled WGS sequence"/>
</dbReference>
<accession>A0A818P4P2</accession>
<dbReference type="InterPro" id="IPR048366">
    <property type="entry name" value="TNP-like_GBD"/>
</dbReference>
<dbReference type="PANTHER" id="PTHR47577:SF2">
    <property type="entry name" value="THAP DOMAIN CONTAINING 9"/>
    <property type="match status" value="1"/>
</dbReference>
<feature type="domain" description="THAP9-like helix-turn-helix" evidence="1">
    <location>
        <begin position="22"/>
        <end position="100"/>
    </location>
</feature>
<evidence type="ECO:0008006" key="8">
    <source>
        <dbReference type="Google" id="ProtNLM"/>
    </source>
</evidence>
<dbReference type="InterPro" id="IPR048365">
    <property type="entry name" value="TNP-like_RNaseH_N"/>
</dbReference>
<comment type="caution">
    <text evidence="5">The sequence shown here is derived from an EMBL/GenBank/DDBJ whole genome shotgun (WGS) entry which is preliminary data.</text>
</comment>
<dbReference type="InterPro" id="IPR048367">
    <property type="entry name" value="TNP-like_RNaseH_C"/>
</dbReference>
<feature type="domain" description="Transposable element P transposase-like RNase H C-terminal" evidence="4">
    <location>
        <begin position="464"/>
        <end position="498"/>
    </location>
</feature>
<feature type="domain" description="Transposable element P transposase-like GTP-binding insertion" evidence="3">
    <location>
        <begin position="271"/>
        <end position="392"/>
    </location>
</feature>
<evidence type="ECO:0000259" key="3">
    <source>
        <dbReference type="Pfam" id="PF21788"/>
    </source>
</evidence>
<dbReference type="Proteomes" id="UP000663865">
    <property type="component" value="Unassembled WGS sequence"/>
</dbReference>
<dbReference type="Pfam" id="PF21788">
    <property type="entry name" value="TNP-like_GBD"/>
    <property type="match status" value="1"/>
</dbReference>
<dbReference type="Pfam" id="PF21789">
    <property type="entry name" value="TNP-like_RNaseH_C"/>
    <property type="match status" value="1"/>
</dbReference>
<dbReference type="EMBL" id="CAJNYV010003821">
    <property type="protein sequence ID" value="CAF3613928.1"/>
    <property type="molecule type" value="Genomic_DNA"/>
</dbReference>
<dbReference type="InterPro" id="IPR021896">
    <property type="entry name" value="THAP9-like_HTH"/>
</dbReference>
<organism evidence="5 7">
    <name type="scientific">Rotaria socialis</name>
    <dbReference type="NCBI Taxonomy" id="392032"/>
    <lineage>
        <taxon>Eukaryota</taxon>
        <taxon>Metazoa</taxon>
        <taxon>Spiralia</taxon>
        <taxon>Gnathifera</taxon>
        <taxon>Rotifera</taxon>
        <taxon>Eurotatoria</taxon>
        <taxon>Bdelloidea</taxon>
        <taxon>Philodinida</taxon>
        <taxon>Philodinidae</taxon>
        <taxon>Rotaria</taxon>
    </lineage>
</organism>
<evidence type="ECO:0000259" key="1">
    <source>
        <dbReference type="Pfam" id="PF12017"/>
    </source>
</evidence>
<dbReference type="PANTHER" id="PTHR47577">
    <property type="entry name" value="THAP DOMAIN-CONTAINING PROTEIN 6"/>
    <property type="match status" value="1"/>
</dbReference>
<reference evidence="5" key="1">
    <citation type="submission" date="2021-02" db="EMBL/GenBank/DDBJ databases">
        <authorList>
            <person name="Nowell W R."/>
        </authorList>
    </citation>
    <scope>NUCLEOTIDE SEQUENCE</scope>
</reference>
<evidence type="ECO:0000259" key="2">
    <source>
        <dbReference type="Pfam" id="PF21787"/>
    </source>
</evidence>